<organism evidence="8 9">
    <name type="scientific">Steinernema hermaphroditum</name>
    <dbReference type="NCBI Taxonomy" id="289476"/>
    <lineage>
        <taxon>Eukaryota</taxon>
        <taxon>Metazoa</taxon>
        <taxon>Ecdysozoa</taxon>
        <taxon>Nematoda</taxon>
        <taxon>Chromadorea</taxon>
        <taxon>Rhabditida</taxon>
        <taxon>Tylenchina</taxon>
        <taxon>Panagrolaimomorpha</taxon>
        <taxon>Strongyloidoidea</taxon>
        <taxon>Steinernematidae</taxon>
        <taxon>Steinernema</taxon>
    </lineage>
</organism>
<dbReference type="SUPFAM" id="SSF51735">
    <property type="entry name" value="NAD(P)-binding Rossmann-fold domains"/>
    <property type="match status" value="1"/>
</dbReference>
<feature type="transmembrane region" description="Helical" evidence="7">
    <location>
        <begin position="31"/>
        <end position="55"/>
    </location>
</feature>
<feature type="compositionally biased region" description="Basic and acidic residues" evidence="6">
    <location>
        <begin position="604"/>
        <end position="625"/>
    </location>
</feature>
<keyword evidence="7" id="KW-0472">Membrane</keyword>
<comment type="similarity">
    <text evidence="5">Belongs to the class I-like SAM-binding methyltransferase superfamily. Cation-dependent O-methyltransferase family.</text>
</comment>
<dbReference type="Gene3D" id="3.40.50.720">
    <property type="entry name" value="NAD(P)-binding Rossmann-like Domain"/>
    <property type="match status" value="1"/>
</dbReference>
<evidence type="ECO:0000256" key="6">
    <source>
        <dbReference type="SAM" id="MobiDB-lite"/>
    </source>
</evidence>
<dbReference type="PRINTS" id="PR00080">
    <property type="entry name" value="SDRFAMILY"/>
</dbReference>
<feature type="compositionally biased region" description="Polar residues" evidence="6">
    <location>
        <begin position="553"/>
        <end position="568"/>
    </location>
</feature>
<dbReference type="GO" id="GO:0008171">
    <property type="term" value="F:O-methyltransferase activity"/>
    <property type="evidence" value="ECO:0007669"/>
    <property type="project" value="InterPro"/>
</dbReference>
<evidence type="ECO:0000313" key="9">
    <source>
        <dbReference type="Proteomes" id="UP001175271"/>
    </source>
</evidence>
<dbReference type="AlphaFoldDB" id="A0AA39LHI9"/>
<evidence type="ECO:0000256" key="2">
    <source>
        <dbReference type="ARBA" id="ARBA00022679"/>
    </source>
</evidence>
<dbReference type="GO" id="GO:0032259">
    <property type="term" value="P:methylation"/>
    <property type="evidence" value="ECO:0007669"/>
    <property type="project" value="UniProtKB-KW"/>
</dbReference>
<dbReference type="PANTHER" id="PTHR43157:SF31">
    <property type="entry name" value="PHOSPHATIDYLINOSITOL-GLYCAN BIOSYNTHESIS CLASS F PROTEIN"/>
    <property type="match status" value="1"/>
</dbReference>
<keyword evidence="7" id="KW-0812">Transmembrane</keyword>
<dbReference type="PANTHER" id="PTHR43157">
    <property type="entry name" value="PHOSPHATIDYLINOSITOL-GLYCAN BIOSYNTHESIS CLASS F PROTEIN-RELATED"/>
    <property type="match status" value="1"/>
</dbReference>
<comment type="caution">
    <text evidence="8">The sequence shown here is derived from an EMBL/GenBank/DDBJ whole genome shotgun (WGS) entry which is preliminary data.</text>
</comment>
<dbReference type="Pfam" id="PF00106">
    <property type="entry name" value="adh_short"/>
    <property type="match status" value="1"/>
</dbReference>
<keyword evidence="4" id="KW-0560">Oxidoreductase</keyword>
<dbReference type="GO" id="GO:0016491">
    <property type="term" value="F:oxidoreductase activity"/>
    <property type="evidence" value="ECO:0007669"/>
    <property type="project" value="UniProtKB-KW"/>
</dbReference>
<evidence type="ECO:0000313" key="8">
    <source>
        <dbReference type="EMBL" id="KAK0397309.1"/>
    </source>
</evidence>
<dbReference type="InterPro" id="IPR002347">
    <property type="entry name" value="SDR_fam"/>
</dbReference>
<proteinExistence type="inferred from homology"/>
<protein>
    <recommendedName>
        <fullName evidence="10">Methyltransferase domain-containing protein</fullName>
    </recommendedName>
</protein>
<dbReference type="SUPFAM" id="SSF53335">
    <property type="entry name" value="S-adenosyl-L-methionine-dependent methyltransferases"/>
    <property type="match status" value="1"/>
</dbReference>
<evidence type="ECO:0000256" key="7">
    <source>
        <dbReference type="SAM" id="Phobius"/>
    </source>
</evidence>
<keyword evidence="3" id="KW-0949">S-adenosyl-L-methionine</keyword>
<dbReference type="Proteomes" id="UP001175271">
    <property type="component" value="Unassembled WGS sequence"/>
</dbReference>
<accession>A0AA39LHI9</accession>
<dbReference type="InterPro" id="IPR029063">
    <property type="entry name" value="SAM-dependent_MTases_sf"/>
</dbReference>
<keyword evidence="2" id="KW-0808">Transferase</keyword>
<sequence length="1140" mass="129197">MSVTIRVYSVIVKLSDLIFQVIQRFAQKHPYVTLFVAVYWLFQIAGAIVRLYYYVTLTHPTLSRSECRKIVVITGASSGIGYETAALLYSKGATVFMLVRDATRAKMAVDRIKMRFESFNSKERWTLGRLHTIYVDLTSDASIRLAAYHILQSVDKIDVLINNAGIGSHPRLERVGPNRTEKVMQSNFFGHVLLTILLLPCIKQCSGRVINVSSLVYDYCDLPIDDLNFEKRKYNGFVAYSNSKCALIMMNRHLSTIIPSTMATFYSVDPGIVATPIGDCFVEHIFGSRFAWLIQPLARSVYSLIGKTTRQGCQTILKLCIKPVCEEENGEFFQNCSIVKNQSKFIRNKELCKDLWLSTVLKFYPAQMSFSDLFDVQYYDKHMYAVLLKKAIHEVDSDDDTLSICESDATLPCSSSVCGGRWCDDFGTEDELSNDSLFKDPRGEDDLNVSAVSLIVHPGKYLYPVEFLDEELEYRNTLFKRPWISDPGPIYDNINILEHSPLASLFSSESESAYYGDNDDEFYWSKDELKAYIDDPDDDDSLLYLFPRNIKADQSSTNNSSVADLSESSEADEGHFLSDSDIYRGLMQYKTSISFPTMNDPDSVPEKSKCTTPAELDRSSPHVEEEQASPTQSEEISSTRISNPEPDDSPCTLRESNEQQRIIRLERERASAKQDDPFADFAIDRFTYRLKTDPTWLKLFDDRKEEVLFYQIMKAPLLLLSFCFALMISVECSYDDSTTVIGDNESSSIWEYFNFADFSWLRRLLEMIFGNYLIPDSDIPDAVNGQFFLLTTTSAPFEMTRPPWIRNITSTRMYTRLTPFLPWTRKSYPYNVRTVTLDPSTTATRQTTTALPWTTENLQRSLLLNKLTSNLSERPNEIALPTVRPSSVVSSSGGAKKDSCERCRPGKECTINYKSFETSEAAFQYAYDHSTPVSEMLKTVFQETQTVASTPPFTWKNTATPEVVQLFTNLLRLHRPNRSLVAGVFTGLALLGTAAITDTRGIVIGLEYPQRAHYWEGVGMKHALKTGIMNRIQMRSVEGVDRAIQKLAMSEPNAFDFIFLDDSKQVNYVDDYEHSVRLLRSGGLLVIVDALCEGGVLSGPDYINPDARVVQSLNRRIKVDSRVTASMLPFSGGTWLIIKK</sequence>
<dbReference type="EMBL" id="JAUCMV010000005">
    <property type="protein sequence ID" value="KAK0397309.1"/>
    <property type="molecule type" value="Genomic_DNA"/>
</dbReference>
<name>A0AA39LHI9_9BILA</name>
<feature type="region of interest" description="Disordered" evidence="6">
    <location>
        <begin position="594"/>
        <end position="656"/>
    </location>
</feature>
<evidence type="ECO:0000256" key="3">
    <source>
        <dbReference type="ARBA" id="ARBA00022691"/>
    </source>
</evidence>
<keyword evidence="7" id="KW-1133">Transmembrane helix</keyword>
<dbReference type="Pfam" id="PF01596">
    <property type="entry name" value="Methyltransf_3"/>
    <property type="match status" value="1"/>
</dbReference>
<evidence type="ECO:0000256" key="5">
    <source>
        <dbReference type="ARBA" id="ARBA00023453"/>
    </source>
</evidence>
<gene>
    <name evidence="8" type="ORF">QR680_002078</name>
</gene>
<dbReference type="PROSITE" id="PS51682">
    <property type="entry name" value="SAM_OMT_I"/>
    <property type="match status" value="1"/>
</dbReference>
<keyword evidence="1" id="KW-0489">Methyltransferase</keyword>
<reference evidence="8" key="1">
    <citation type="submission" date="2023-06" db="EMBL/GenBank/DDBJ databases">
        <title>Genomic analysis of the entomopathogenic nematode Steinernema hermaphroditum.</title>
        <authorList>
            <person name="Schwarz E.M."/>
            <person name="Heppert J.K."/>
            <person name="Baniya A."/>
            <person name="Schwartz H.T."/>
            <person name="Tan C.-H."/>
            <person name="Antoshechkin I."/>
            <person name="Sternberg P.W."/>
            <person name="Goodrich-Blair H."/>
            <person name="Dillman A.R."/>
        </authorList>
    </citation>
    <scope>NUCLEOTIDE SEQUENCE</scope>
    <source>
        <strain evidence="8">PS9179</strain>
        <tissue evidence="8">Whole animal</tissue>
    </source>
</reference>
<dbReference type="PRINTS" id="PR00081">
    <property type="entry name" value="GDHRDH"/>
</dbReference>
<dbReference type="InterPro" id="IPR036291">
    <property type="entry name" value="NAD(P)-bd_dom_sf"/>
</dbReference>
<feature type="region of interest" description="Disordered" evidence="6">
    <location>
        <begin position="553"/>
        <end position="576"/>
    </location>
</feature>
<dbReference type="InterPro" id="IPR002935">
    <property type="entry name" value="SAM_O-MeTrfase"/>
</dbReference>
<dbReference type="Gene3D" id="3.40.50.150">
    <property type="entry name" value="Vaccinia Virus protein VP39"/>
    <property type="match status" value="1"/>
</dbReference>
<evidence type="ECO:0000256" key="1">
    <source>
        <dbReference type="ARBA" id="ARBA00022603"/>
    </source>
</evidence>
<evidence type="ECO:0008006" key="10">
    <source>
        <dbReference type="Google" id="ProtNLM"/>
    </source>
</evidence>
<feature type="compositionally biased region" description="Polar residues" evidence="6">
    <location>
        <begin position="628"/>
        <end position="642"/>
    </location>
</feature>
<keyword evidence="9" id="KW-1185">Reference proteome</keyword>
<evidence type="ECO:0000256" key="4">
    <source>
        <dbReference type="ARBA" id="ARBA00023002"/>
    </source>
</evidence>